<sequence length="99" mass="10974">MVWTLASKRGGREEQLKWSLAGSRDDPATGVEPSLEVQFRHVGISHQEYGSTSQPPLVLCVCPSRSRQDLHHNVIQNLHDFCQFCKIDGSIAQTTLDAG</sequence>
<protein>
    <submittedName>
        <fullName evidence="1">Uncharacterized protein</fullName>
    </submittedName>
</protein>
<evidence type="ECO:0000313" key="1">
    <source>
        <dbReference type="EMBL" id="CAK5265730.1"/>
    </source>
</evidence>
<dbReference type="Proteomes" id="UP001295794">
    <property type="component" value="Unassembled WGS sequence"/>
</dbReference>
<accession>A0AAD2H083</accession>
<reference evidence="1" key="1">
    <citation type="submission" date="2023-11" db="EMBL/GenBank/DDBJ databases">
        <authorList>
            <person name="De Vega J J."/>
            <person name="De Vega J J."/>
        </authorList>
    </citation>
    <scope>NUCLEOTIDE SEQUENCE</scope>
</reference>
<keyword evidence="2" id="KW-1185">Reference proteome</keyword>
<name>A0AAD2H083_9AGAR</name>
<gene>
    <name evidence="1" type="ORF">MYCIT1_LOCUS6938</name>
</gene>
<organism evidence="1 2">
    <name type="scientific">Mycena citricolor</name>
    <dbReference type="NCBI Taxonomy" id="2018698"/>
    <lineage>
        <taxon>Eukaryota</taxon>
        <taxon>Fungi</taxon>
        <taxon>Dikarya</taxon>
        <taxon>Basidiomycota</taxon>
        <taxon>Agaricomycotina</taxon>
        <taxon>Agaricomycetes</taxon>
        <taxon>Agaricomycetidae</taxon>
        <taxon>Agaricales</taxon>
        <taxon>Marasmiineae</taxon>
        <taxon>Mycenaceae</taxon>
        <taxon>Mycena</taxon>
    </lineage>
</organism>
<dbReference type="AlphaFoldDB" id="A0AAD2H083"/>
<comment type="caution">
    <text evidence="1">The sequence shown here is derived from an EMBL/GenBank/DDBJ whole genome shotgun (WGS) entry which is preliminary data.</text>
</comment>
<proteinExistence type="predicted"/>
<evidence type="ECO:0000313" key="2">
    <source>
        <dbReference type="Proteomes" id="UP001295794"/>
    </source>
</evidence>
<dbReference type="EMBL" id="CAVNYO010000098">
    <property type="protein sequence ID" value="CAK5265730.1"/>
    <property type="molecule type" value="Genomic_DNA"/>
</dbReference>